<proteinExistence type="predicted"/>
<evidence type="ECO:0000313" key="2">
    <source>
        <dbReference type="EMBL" id="CAB4882914.1"/>
    </source>
</evidence>
<accession>A0A6J7EP10</accession>
<dbReference type="PANTHER" id="PTHR43300">
    <property type="entry name" value="ACETYLTRANSFERASE"/>
    <property type="match status" value="1"/>
</dbReference>
<dbReference type="Gene3D" id="2.160.10.10">
    <property type="entry name" value="Hexapeptide repeat proteins"/>
    <property type="match status" value="1"/>
</dbReference>
<dbReference type="SUPFAM" id="SSF51161">
    <property type="entry name" value="Trimeric LpxA-like enzymes"/>
    <property type="match status" value="1"/>
</dbReference>
<dbReference type="InterPro" id="IPR050179">
    <property type="entry name" value="Trans_hexapeptide_repeat"/>
</dbReference>
<feature type="region of interest" description="Disordered" evidence="1">
    <location>
        <begin position="1"/>
        <end position="20"/>
    </location>
</feature>
<evidence type="ECO:0000256" key="1">
    <source>
        <dbReference type="SAM" id="MobiDB-lite"/>
    </source>
</evidence>
<dbReference type="AlphaFoldDB" id="A0A6J7EP10"/>
<dbReference type="InterPro" id="IPR011004">
    <property type="entry name" value="Trimer_LpxA-like_sf"/>
</dbReference>
<sequence>MTTPAASSDHQGNAVPEWHHLPPNPYNPHAWFVGDPQIGEGCWIGAFTVIDGSGGLRIGRGCDISAGAQIYSHSTVRRVISERDQPIERAATTIGDHVHIGAGAVVLMGADIGDHCVIAAGAVVAQFMHVPAWSVVAGVPGVVRADAARRYAGISEVADG</sequence>
<dbReference type="EMBL" id="CAFBLP010000042">
    <property type="protein sequence ID" value="CAB4882914.1"/>
    <property type="molecule type" value="Genomic_DNA"/>
</dbReference>
<dbReference type="InterPro" id="IPR001451">
    <property type="entry name" value="Hexapep"/>
</dbReference>
<reference evidence="2" key="1">
    <citation type="submission" date="2020-05" db="EMBL/GenBank/DDBJ databases">
        <authorList>
            <person name="Chiriac C."/>
            <person name="Salcher M."/>
            <person name="Ghai R."/>
            <person name="Kavagutti S V."/>
        </authorList>
    </citation>
    <scope>NUCLEOTIDE SEQUENCE</scope>
</reference>
<dbReference type="CDD" id="cd04647">
    <property type="entry name" value="LbH_MAT_like"/>
    <property type="match status" value="1"/>
</dbReference>
<feature type="compositionally biased region" description="Polar residues" evidence="1">
    <location>
        <begin position="1"/>
        <end position="11"/>
    </location>
</feature>
<dbReference type="PANTHER" id="PTHR43300:SF11">
    <property type="entry name" value="ACETYLTRANSFERASE RV3034C-RELATED"/>
    <property type="match status" value="1"/>
</dbReference>
<gene>
    <name evidence="2" type="ORF">UFOPK3376_01729</name>
</gene>
<organism evidence="2">
    <name type="scientific">freshwater metagenome</name>
    <dbReference type="NCBI Taxonomy" id="449393"/>
    <lineage>
        <taxon>unclassified sequences</taxon>
        <taxon>metagenomes</taxon>
        <taxon>ecological metagenomes</taxon>
    </lineage>
</organism>
<dbReference type="Pfam" id="PF00132">
    <property type="entry name" value="Hexapep"/>
    <property type="match status" value="1"/>
</dbReference>
<dbReference type="Pfam" id="PF14602">
    <property type="entry name" value="Hexapep_2"/>
    <property type="match status" value="1"/>
</dbReference>
<protein>
    <submittedName>
        <fullName evidence="2">Unannotated protein</fullName>
    </submittedName>
</protein>
<name>A0A6J7EP10_9ZZZZ</name>